<dbReference type="Proteomes" id="UP001162501">
    <property type="component" value="Chromosome 34"/>
</dbReference>
<name>A0ACB1MJH5_RANTA</name>
<accession>A0ACB1MJH5</accession>
<gene>
    <name evidence="1" type="ORF">MRATA1EN22A_LOCUS22222</name>
</gene>
<reference evidence="1" key="1">
    <citation type="submission" date="2025-03" db="EMBL/GenBank/DDBJ databases">
        <authorList>
            <consortium name="ELIXIR-Norway"/>
            <consortium name="Elixir Norway"/>
        </authorList>
    </citation>
    <scope>NUCLEOTIDE SEQUENCE</scope>
</reference>
<dbReference type="EMBL" id="OZ243562">
    <property type="protein sequence ID" value="CAN0500099.1"/>
    <property type="molecule type" value="Genomic_DNA"/>
</dbReference>
<organism evidence="1 2">
    <name type="scientific">Rangifer tarandus platyrhynchus</name>
    <name type="common">Svalbard reindeer</name>
    <dbReference type="NCBI Taxonomy" id="3082113"/>
    <lineage>
        <taxon>Eukaryota</taxon>
        <taxon>Metazoa</taxon>
        <taxon>Chordata</taxon>
        <taxon>Craniata</taxon>
        <taxon>Vertebrata</taxon>
        <taxon>Euteleostomi</taxon>
        <taxon>Mammalia</taxon>
        <taxon>Eutheria</taxon>
        <taxon>Laurasiatheria</taxon>
        <taxon>Artiodactyla</taxon>
        <taxon>Ruminantia</taxon>
        <taxon>Pecora</taxon>
        <taxon>Cervidae</taxon>
        <taxon>Odocoileinae</taxon>
        <taxon>Rangifer</taxon>
    </lineage>
</organism>
<proteinExistence type="predicted"/>
<evidence type="ECO:0000313" key="1">
    <source>
        <dbReference type="EMBL" id="CAN0500099.1"/>
    </source>
</evidence>
<sequence>MHAIYIFAVSHLSHSQPTFMSEARLFVSCNHRLATDISVWRKSTKAFSETQMVIWNYNRALYIICNCVRCIFCITAIYNAYVGISCIQGFVSRKLAVINRYLPAGQCTQP</sequence>
<evidence type="ECO:0000313" key="2">
    <source>
        <dbReference type="Proteomes" id="UP001162501"/>
    </source>
</evidence>
<protein>
    <submittedName>
        <fullName evidence="1">Uncharacterized protein</fullName>
    </submittedName>
</protein>